<evidence type="ECO:0000256" key="1">
    <source>
        <dbReference type="PROSITE-ProRule" id="PRU00169"/>
    </source>
</evidence>
<feature type="domain" description="GGDEF" evidence="3">
    <location>
        <begin position="210"/>
        <end position="343"/>
    </location>
</feature>
<protein>
    <submittedName>
        <fullName evidence="4">Diguanylate cyclase</fullName>
        <ecNumber evidence="4">2.7.7.65</ecNumber>
    </submittedName>
</protein>
<dbReference type="Gene3D" id="3.40.50.2300">
    <property type="match status" value="1"/>
</dbReference>
<reference evidence="4" key="1">
    <citation type="submission" date="2019-05" db="EMBL/GenBank/DDBJ databases">
        <title>Whole genome sequencing of Pseudanabaena catenata USMAC16.</title>
        <authorList>
            <person name="Khan Z."/>
            <person name="Omar W.M."/>
            <person name="Convey P."/>
            <person name="Merican F."/>
            <person name="Najimudin N."/>
        </authorList>
    </citation>
    <scope>NUCLEOTIDE SEQUENCE</scope>
    <source>
        <strain evidence="4">USMAC16</strain>
    </source>
</reference>
<dbReference type="SUPFAM" id="SSF52172">
    <property type="entry name" value="CheY-like"/>
    <property type="match status" value="1"/>
</dbReference>
<dbReference type="GO" id="GO:0000160">
    <property type="term" value="P:phosphorelay signal transduction system"/>
    <property type="evidence" value="ECO:0007669"/>
    <property type="project" value="InterPro"/>
</dbReference>
<gene>
    <name evidence="4" type="ORF">FEV09_10795</name>
</gene>
<keyword evidence="4" id="KW-0808">Transferase</keyword>
<evidence type="ECO:0000313" key="5">
    <source>
        <dbReference type="Proteomes" id="UP001152872"/>
    </source>
</evidence>
<name>A0A9X4RIG6_9CYAN</name>
<dbReference type="SMART" id="SM00267">
    <property type="entry name" value="GGDEF"/>
    <property type="match status" value="1"/>
</dbReference>
<feature type="modified residue" description="4-aspartylphosphate" evidence="1">
    <location>
        <position position="65"/>
    </location>
</feature>
<dbReference type="RefSeq" id="WP_009627152.1">
    <property type="nucleotide sequence ID" value="NZ_VBTY01000078.1"/>
</dbReference>
<dbReference type="FunFam" id="3.30.70.270:FF:000001">
    <property type="entry name" value="Diguanylate cyclase domain protein"/>
    <property type="match status" value="1"/>
</dbReference>
<proteinExistence type="predicted"/>
<dbReference type="SMART" id="SM00448">
    <property type="entry name" value="REC"/>
    <property type="match status" value="1"/>
</dbReference>
<keyword evidence="5" id="KW-1185">Reference proteome</keyword>
<dbReference type="InterPro" id="IPR043128">
    <property type="entry name" value="Rev_trsase/Diguanyl_cyclase"/>
</dbReference>
<dbReference type="AlphaFoldDB" id="A0A9X4RIG6"/>
<accession>A0A9X4RIG6</accession>
<dbReference type="Proteomes" id="UP001152872">
    <property type="component" value="Unassembled WGS sequence"/>
</dbReference>
<sequence length="343" mass="38896">MFGKPKSLPNEPLITVLLIDDQAIIGEAVRRMLLTESDIIFHFCSDPSVAIQKAIEVAPTVILQDLVMPEIDGLMLLKFFRANVVTRDIPMIVLSSKEEVELKAEAFAIGANDYLIKLPDKIELIARIRYHSRAYINLLQRDEAYQAIQDYLKKLEIERRKVVERTNELAHLNVELERIASIDMLTGVANRRQFMYRLEQEIERSRRYKRPLSLIALDIDHFKKINDAWGHGGGDIALYDISQRVNLLMRESDLLGRIGGEEFVVLLTETSSEEAMLVAERLRSVIADTPVVINGNNVNVTASFGVATFDQEKDTITTILSRADKALYMSKETGRNRVVVANI</sequence>
<dbReference type="InterPro" id="IPR011006">
    <property type="entry name" value="CheY-like_superfamily"/>
</dbReference>
<feature type="domain" description="Response regulatory" evidence="2">
    <location>
        <begin position="15"/>
        <end position="132"/>
    </location>
</feature>
<dbReference type="PROSITE" id="PS50887">
    <property type="entry name" value="GGDEF"/>
    <property type="match status" value="1"/>
</dbReference>
<evidence type="ECO:0000313" key="4">
    <source>
        <dbReference type="EMBL" id="MDG3495045.1"/>
    </source>
</evidence>
<dbReference type="CDD" id="cd01949">
    <property type="entry name" value="GGDEF"/>
    <property type="match status" value="1"/>
</dbReference>
<dbReference type="PANTHER" id="PTHR45138:SF9">
    <property type="entry name" value="DIGUANYLATE CYCLASE DGCM-RELATED"/>
    <property type="match status" value="1"/>
</dbReference>
<dbReference type="Pfam" id="PF00990">
    <property type="entry name" value="GGDEF"/>
    <property type="match status" value="1"/>
</dbReference>
<dbReference type="Gene3D" id="3.30.70.270">
    <property type="match status" value="1"/>
</dbReference>
<organism evidence="4 5">
    <name type="scientific">Pseudanabaena catenata USMAC16</name>
    <dbReference type="NCBI Taxonomy" id="1855837"/>
    <lineage>
        <taxon>Bacteria</taxon>
        <taxon>Bacillati</taxon>
        <taxon>Cyanobacteriota</taxon>
        <taxon>Cyanophyceae</taxon>
        <taxon>Pseudanabaenales</taxon>
        <taxon>Pseudanabaenaceae</taxon>
        <taxon>Pseudanabaena</taxon>
    </lineage>
</organism>
<dbReference type="InterPro" id="IPR000160">
    <property type="entry name" value="GGDEF_dom"/>
</dbReference>
<keyword evidence="4" id="KW-0548">Nucleotidyltransferase</keyword>
<dbReference type="GO" id="GO:0052621">
    <property type="term" value="F:diguanylate cyclase activity"/>
    <property type="evidence" value="ECO:0007669"/>
    <property type="project" value="UniProtKB-EC"/>
</dbReference>
<dbReference type="InterPro" id="IPR050469">
    <property type="entry name" value="Diguanylate_Cyclase"/>
</dbReference>
<dbReference type="InterPro" id="IPR029787">
    <property type="entry name" value="Nucleotide_cyclase"/>
</dbReference>
<dbReference type="EMBL" id="VBTY01000078">
    <property type="protein sequence ID" value="MDG3495045.1"/>
    <property type="molecule type" value="Genomic_DNA"/>
</dbReference>
<evidence type="ECO:0000259" key="2">
    <source>
        <dbReference type="PROSITE" id="PS50110"/>
    </source>
</evidence>
<comment type="caution">
    <text evidence="4">The sequence shown here is derived from an EMBL/GenBank/DDBJ whole genome shotgun (WGS) entry which is preliminary data.</text>
</comment>
<evidence type="ECO:0000259" key="3">
    <source>
        <dbReference type="PROSITE" id="PS50887"/>
    </source>
</evidence>
<dbReference type="EC" id="2.7.7.65" evidence="4"/>
<dbReference type="PROSITE" id="PS50110">
    <property type="entry name" value="RESPONSE_REGULATORY"/>
    <property type="match status" value="1"/>
</dbReference>
<dbReference type="InterPro" id="IPR001789">
    <property type="entry name" value="Sig_transdc_resp-reg_receiver"/>
</dbReference>
<keyword evidence="1" id="KW-0597">Phosphoprotein</keyword>
<dbReference type="SUPFAM" id="SSF55073">
    <property type="entry name" value="Nucleotide cyclase"/>
    <property type="match status" value="1"/>
</dbReference>
<dbReference type="NCBIfam" id="TIGR00254">
    <property type="entry name" value="GGDEF"/>
    <property type="match status" value="1"/>
</dbReference>
<dbReference type="Pfam" id="PF00072">
    <property type="entry name" value="Response_reg"/>
    <property type="match status" value="1"/>
</dbReference>
<dbReference type="PANTHER" id="PTHR45138">
    <property type="entry name" value="REGULATORY COMPONENTS OF SENSORY TRANSDUCTION SYSTEM"/>
    <property type="match status" value="1"/>
</dbReference>